<feature type="domain" description="BppU N-terminal" evidence="1">
    <location>
        <begin position="14"/>
        <end position="145"/>
    </location>
</feature>
<dbReference type="Pfam" id="PF10651">
    <property type="entry name" value="BppU_N"/>
    <property type="match status" value="1"/>
</dbReference>
<dbReference type="AlphaFoldDB" id="A0A1Z5IZX0"/>
<protein>
    <submittedName>
        <fullName evidence="3">GDSL-like Lipase/Acylhydrolase</fullName>
    </submittedName>
</protein>
<evidence type="ECO:0000259" key="2">
    <source>
        <dbReference type="Pfam" id="PF13472"/>
    </source>
</evidence>
<dbReference type="InterPro" id="IPR013830">
    <property type="entry name" value="SGNH_hydro"/>
</dbReference>
<dbReference type="Gene3D" id="2.60.40.3350">
    <property type="match status" value="1"/>
</dbReference>
<evidence type="ECO:0000259" key="1">
    <source>
        <dbReference type="Pfam" id="PF10651"/>
    </source>
</evidence>
<dbReference type="GO" id="GO:0016787">
    <property type="term" value="F:hydrolase activity"/>
    <property type="evidence" value="ECO:0007669"/>
    <property type="project" value="UniProtKB-KW"/>
</dbReference>
<evidence type="ECO:0000313" key="4">
    <source>
        <dbReference type="Proteomes" id="UP000198414"/>
    </source>
</evidence>
<dbReference type="OrthoDB" id="9808275at2"/>
<dbReference type="InterPro" id="IPR018913">
    <property type="entry name" value="BppU_N"/>
</dbReference>
<organism evidence="3 4">
    <name type="scientific">Secundilactobacillus pentosiphilus</name>
    <dbReference type="NCBI Taxonomy" id="1714682"/>
    <lineage>
        <taxon>Bacteria</taxon>
        <taxon>Bacillati</taxon>
        <taxon>Bacillota</taxon>
        <taxon>Bacilli</taxon>
        <taxon>Lactobacillales</taxon>
        <taxon>Lactobacillaceae</taxon>
        <taxon>Secundilactobacillus</taxon>
    </lineage>
</organism>
<dbReference type="EMBL" id="BCMI01000045">
    <property type="protein sequence ID" value="GAX07209.1"/>
    <property type="molecule type" value="Genomic_DNA"/>
</dbReference>
<accession>A0A1Z5IZX0</accession>
<dbReference type="Gene3D" id="3.40.50.1110">
    <property type="entry name" value="SGNH hydrolase"/>
    <property type="match status" value="1"/>
</dbReference>
<dbReference type="InterPro" id="IPR036514">
    <property type="entry name" value="SGNH_hydro_sf"/>
</dbReference>
<sequence>MVQSLVKDIMGVIDITPTNTSVNWRGNTWFTGDLNTDVMKLQVIRNGAPVMLSDNTTKAIMHIISANKNYDNTVTLAVLDAANGIVGYTLTKERNYPGGFTCQVALTTDETSQRAITTSFSFTLNIDTFSNVNGDDVVKLYSSFWDMYDEVLNLYNQIKDQLDNDSGTLEQMLDQYIQKYSDKIDTYSDQLQDTIKDYQTWKTLLGNEQDIWAALNSRPTYAELKHQIGKLSSGTPKYYPSIQAIQAAFPNGDDGMYLSGADNHVYGWDRTTSKWVDCGIYQGKALDIYPNVGIVSSGTFTIDLLNKHVDLRAGTLIERVGLPEIHVSANSGLDLANIGNGVDYIVYDEPTNVLTEVSSIAELTSTEVVLNAIADGQTVFPYNRHTTVVFNSAEMLAPTNRAANIGDAIYVDWDQQAISIPKSTIIESTDNRFYTVTSKDELTLDFSGYKTKGVDFMLIYDTLGKTFSLQEIANQDYTTTNQGFYSSQLVLAIVNAAGLKFIEHGSNIVVKPFGESKQGNATILQGTLTIDSANKTINFSDDFILGIPQAGRFQLVDSKSNLTYEDKATGSSINALFYHLTLTERSFYVDVYPHDRDDFRILTFWNGKAFGIDDLDHVVVDGVGNGGRGTTDSSTNWSLQELSTQMYSKDKPAVKIANLGDSTYQITGTSSTDGRWSDLLQPILQAETGNPNITVVNGGFSGKSIQWIHDNFNDYFGTGKQFDGVQFVILGMGLNNATQFYNLDVIKGITQDVIQKIRALGMSVCLATTQANNLTTLSDRQEWYMYAAENAMRKELAHDLNLQLLDLNAATQAFLQHSHVKNSDITFDGLHFAPRGHQFEADWFEDQLLTRAMTITDDCQVDPTLQNTKSDAPQEWVVDNPDFTDGFKTKFQTTKNTADTLILDTLIMNMNTTPKELVAYADAPNGAYVLVNGVKYPLNNGKTVLLSYAEMAMYHIQIMSGTNASIDLEGVKFEA</sequence>
<dbReference type="RefSeq" id="WP_089122087.1">
    <property type="nucleotide sequence ID" value="NZ_BCMI01000045.1"/>
</dbReference>
<comment type="caution">
    <text evidence="3">The sequence shown here is derived from an EMBL/GenBank/DDBJ whole genome shotgun (WGS) entry which is preliminary data.</text>
</comment>
<evidence type="ECO:0000313" key="3">
    <source>
        <dbReference type="EMBL" id="GAX07209.1"/>
    </source>
</evidence>
<keyword evidence="3" id="KW-0378">Hydrolase</keyword>
<feature type="domain" description="SGNH hydrolase-type esterase" evidence="2">
    <location>
        <begin position="659"/>
        <end position="838"/>
    </location>
</feature>
<reference evidence="3 4" key="1">
    <citation type="submission" date="2015-11" db="EMBL/GenBank/DDBJ databases">
        <title>Draft genome sequences of new species of the genus Lactobacillus isolated from orchardgrass silage.</title>
        <authorList>
            <person name="Tohno M."/>
            <person name="Tanizawa Y."/>
            <person name="Arita M."/>
        </authorList>
    </citation>
    <scope>NUCLEOTIDE SEQUENCE [LARGE SCALE GENOMIC DNA]</scope>
    <source>
        <strain evidence="3 4">IWT25</strain>
    </source>
</reference>
<dbReference type="Pfam" id="PF13472">
    <property type="entry name" value="Lipase_GDSL_2"/>
    <property type="match status" value="1"/>
</dbReference>
<dbReference type="SUPFAM" id="SSF52266">
    <property type="entry name" value="SGNH hydrolase"/>
    <property type="match status" value="1"/>
</dbReference>
<proteinExistence type="predicted"/>
<dbReference type="Proteomes" id="UP000198414">
    <property type="component" value="Unassembled WGS sequence"/>
</dbReference>
<name>A0A1Z5IZX0_9LACO</name>
<dbReference type="CDD" id="cd00229">
    <property type="entry name" value="SGNH_hydrolase"/>
    <property type="match status" value="1"/>
</dbReference>
<gene>
    <name evidence="3" type="ORF">IWT25_02558</name>
</gene>